<evidence type="ECO:0000256" key="5">
    <source>
        <dbReference type="ARBA" id="ARBA00022918"/>
    </source>
</evidence>
<dbReference type="EMBL" id="CP051151">
    <property type="protein sequence ID" value="QLY39839.1"/>
    <property type="molecule type" value="Genomic_DNA"/>
</dbReference>
<dbReference type="GO" id="GO:0003723">
    <property type="term" value="F:RNA binding"/>
    <property type="evidence" value="ECO:0007669"/>
    <property type="project" value="InterPro"/>
</dbReference>
<gene>
    <name evidence="7" type="ORF">HF295_02775</name>
</gene>
<evidence type="ECO:0000256" key="3">
    <source>
        <dbReference type="ARBA" id="ARBA00022723"/>
    </source>
</evidence>
<reference evidence="7 8" key="1">
    <citation type="submission" date="2020-04" db="EMBL/GenBank/DDBJ databases">
        <authorList>
            <person name="Zheng R.K."/>
            <person name="Sun C.M."/>
        </authorList>
    </citation>
    <scope>NUCLEOTIDE SEQUENCE [LARGE SCALE GENOMIC DNA]</scope>
    <source>
        <strain evidence="8">zrk29</strain>
    </source>
</reference>
<keyword evidence="1" id="KW-0808">Transferase</keyword>
<dbReference type="Pfam" id="PF00078">
    <property type="entry name" value="RVT_1"/>
    <property type="match status" value="1"/>
</dbReference>
<dbReference type="Proteomes" id="UP000512167">
    <property type="component" value="Chromosome"/>
</dbReference>
<evidence type="ECO:0000259" key="6">
    <source>
        <dbReference type="PROSITE" id="PS50878"/>
    </source>
</evidence>
<dbReference type="CDD" id="cd03487">
    <property type="entry name" value="RT_Bac_retron_II"/>
    <property type="match status" value="1"/>
</dbReference>
<dbReference type="PROSITE" id="PS50878">
    <property type="entry name" value="RT_POL"/>
    <property type="match status" value="1"/>
</dbReference>
<keyword evidence="3" id="KW-0479">Metal-binding</keyword>
<dbReference type="GO" id="GO:0046872">
    <property type="term" value="F:metal ion binding"/>
    <property type="evidence" value="ECO:0007669"/>
    <property type="project" value="UniProtKB-KW"/>
</dbReference>
<evidence type="ECO:0000313" key="7">
    <source>
        <dbReference type="EMBL" id="QLY39839.1"/>
    </source>
</evidence>
<protein>
    <submittedName>
        <fullName evidence="7">RNA-directed DNA polymerase</fullName>
    </submittedName>
</protein>
<proteinExistence type="predicted"/>
<dbReference type="GO" id="GO:0003964">
    <property type="term" value="F:RNA-directed DNA polymerase activity"/>
    <property type="evidence" value="ECO:0007669"/>
    <property type="project" value="UniProtKB-KW"/>
</dbReference>
<keyword evidence="5 7" id="KW-0695">RNA-directed DNA polymerase</keyword>
<accession>A0A7L6N5I8</accession>
<dbReference type="InterPro" id="IPR000123">
    <property type="entry name" value="Reverse_transcriptase_msDNA"/>
</dbReference>
<keyword evidence="8" id="KW-1185">Reference proteome</keyword>
<evidence type="ECO:0000256" key="4">
    <source>
        <dbReference type="ARBA" id="ARBA00022842"/>
    </source>
</evidence>
<name>A0A7L6N5I8_9MOLU</name>
<dbReference type="InterPro" id="IPR000477">
    <property type="entry name" value="RT_dom"/>
</dbReference>
<evidence type="ECO:0000313" key="8">
    <source>
        <dbReference type="Proteomes" id="UP000512167"/>
    </source>
</evidence>
<evidence type="ECO:0000256" key="1">
    <source>
        <dbReference type="ARBA" id="ARBA00022679"/>
    </source>
</evidence>
<keyword evidence="4" id="KW-0460">Magnesium</keyword>
<evidence type="ECO:0000256" key="2">
    <source>
        <dbReference type="ARBA" id="ARBA00022695"/>
    </source>
</evidence>
<dbReference type="KEGG" id="tbk:HF295_02775"/>
<dbReference type="RefSeq" id="WP_312032327.1">
    <property type="nucleotide sequence ID" value="NZ_CP051151.1"/>
</dbReference>
<feature type="domain" description="Reverse transcriptase" evidence="6">
    <location>
        <begin position="22"/>
        <end position="262"/>
    </location>
</feature>
<dbReference type="AlphaFoldDB" id="A0A7L6N5I8"/>
<sequence length="313" mass="36522">MENALFNLKSKKKLAKLLFYDKIGYLDKDLSFINNYSVFIVETSNGGTIKSRIVETPRGMLKVIHDRVFKFLNQVDLPDYLISKRGSSYVQNHISHKNNSNVVSIDIQKFYPMCSFGNVYKFFHNTMNMSPDVAYIISEILTINYENIKINDKVDEYLEQQEVKNKVKFPTKHIPTGSSVSNILSFLSYREMFEEIAQLSKRYNIEMTVYVDDITFSSNEQFPKTFIGKVKKILIKNGHKYNKRKSKKLDKNHNKNITGVIVNKYKQTKIPNKLHLKYKYAKRDLLKDPSQLNNQKLNGIKEAMKQIDTVSKK</sequence>
<keyword evidence="2" id="KW-0548">Nucleotidyltransferase</keyword>
<organism evidence="7 8">
    <name type="scientific">Hujiaoplasma nucleasis</name>
    <dbReference type="NCBI Taxonomy" id="2725268"/>
    <lineage>
        <taxon>Bacteria</taxon>
        <taxon>Bacillati</taxon>
        <taxon>Mycoplasmatota</taxon>
        <taxon>Mollicutes</taxon>
        <taxon>Candidatus Izemoplasmatales</taxon>
        <taxon>Hujiaoplasmataceae</taxon>
        <taxon>Hujiaoplasma</taxon>
    </lineage>
</organism>